<dbReference type="InterPro" id="IPR034660">
    <property type="entry name" value="DinB/YfiT-like"/>
</dbReference>
<feature type="domain" description="DinB-like" evidence="1">
    <location>
        <begin position="4"/>
        <end position="156"/>
    </location>
</feature>
<dbReference type="EMBL" id="JAUSUD010000017">
    <property type="protein sequence ID" value="MDQ0232105.1"/>
    <property type="molecule type" value="Genomic_DNA"/>
</dbReference>
<sequence>MIFQLEATRKELLTVIEAIPETFINVKESEKKWSIGQVLDHLHKTEVNITKVIKHMSTLPEQQDSLPTKPLVLTLDRTRKVKVSDSLAPALAELDKQELLDALAQSRAELINVIEAIPQTVDFTKIGYKHPVFGELSLMQWIEFIGYHEKRHLAQIEEVNAILINESV</sequence>
<protein>
    <submittedName>
        <fullName evidence="2">Damage-inducible protein DinB</fullName>
    </submittedName>
</protein>
<comment type="caution">
    <text evidence="2">The sequence shown here is derived from an EMBL/GenBank/DDBJ whole genome shotgun (WGS) entry which is preliminary data.</text>
</comment>
<dbReference type="Proteomes" id="UP001234495">
    <property type="component" value="Unassembled WGS sequence"/>
</dbReference>
<keyword evidence="3" id="KW-1185">Reference proteome</keyword>
<evidence type="ECO:0000259" key="1">
    <source>
        <dbReference type="Pfam" id="PF12867"/>
    </source>
</evidence>
<dbReference type="InterPro" id="IPR024775">
    <property type="entry name" value="DinB-like"/>
</dbReference>
<dbReference type="Gene3D" id="1.20.120.450">
    <property type="entry name" value="dinb family like domain"/>
    <property type="match status" value="1"/>
</dbReference>
<reference evidence="2 3" key="1">
    <citation type="submission" date="2023-07" db="EMBL/GenBank/DDBJ databases">
        <title>Genomic Encyclopedia of Type Strains, Phase IV (KMG-IV): sequencing the most valuable type-strain genomes for metagenomic binning, comparative biology and taxonomic classification.</title>
        <authorList>
            <person name="Goeker M."/>
        </authorList>
    </citation>
    <scope>NUCLEOTIDE SEQUENCE [LARGE SCALE GENOMIC DNA]</scope>
    <source>
        <strain evidence="2 3">DSM 29005</strain>
    </source>
</reference>
<proteinExistence type="predicted"/>
<dbReference type="SUPFAM" id="SSF109854">
    <property type="entry name" value="DinB/YfiT-like putative metalloenzymes"/>
    <property type="match status" value="1"/>
</dbReference>
<name>A0ABT9ZIK6_9BACI</name>
<evidence type="ECO:0000313" key="2">
    <source>
        <dbReference type="EMBL" id="MDQ0232105.1"/>
    </source>
</evidence>
<evidence type="ECO:0000313" key="3">
    <source>
        <dbReference type="Proteomes" id="UP001234495"/>
    </source>
</evidence>
<dbReference type="RefSeq" id="WP_307344118.1">
    <property type="nucleotide sequence ID" value="NZ_JAUSUD010000017.1"/>
</dbReference>
<organism evidence="2 3">
    <name type="scientific">Metabacillus malikii</name>
    <dbReference type="NCBI Taxonomy" id="1504265"/>
    <lineage>
        <taxon>Bacteria</taxon>
        <taxon>Bacillati</taxon>
        <taxon>Bacillota</taxon>
        <taxon>Bacilli</taxon>
        <taxon>Bacillales</taxon>
        <taxon>Bacillaceae</taxon>
        <taxon>Metabacillus</taxon>
    </lineage>
</organism>
<accession>A0ABT9ZIK6</accession>
<dbReference type="Pfam" id="PF12867">
    <property type="entry name" value="DinB_2"/>
    <property type="match status" value="1"/>
</dbReference>
<gene>
    <name evidence="2" type="ORF">J2S19_003390</name>
</gene>